<comment type="caution">
    <text evidence="2">The sequence shown here is derived from an EMBL/GenBank/DDBJ whole genome shotgun (WGS) entry which is preliminary data.</text>
</comment>
<dbReference type="Proteomes" id="UP000077381">
    <property type="component" value="Unassembled WGS sequence"/>
</dbReference>
<dbReference type="SUPFAM" id="SSF53474">
    <property type="entry name" value="alpha/beta-Hydrolases"/>
    <property type="match status" value="1"/>
</dbReference>
<dbReference type="AlphaFoldDB" id="A0A177HS10"/>
<dbReference type="PRINTS" id="PR00111">
    <property type="entry name" value="ABHYDROLASE"/>
</dbReference>
<dbReference type="Pfam" id="PF12697">
    <property type="entry name" value="Abhydrolase_6"/>
    <property type="match status" value="1"/>
</dbReference>
<dbReference type="GO" id="GO:0004601">
    <property type="term" value="F:peroxidase activity"/>
    <property type="evidence" value="ECO:0007669"/>
    <property type="project" value="UniProtKB-KW"/>
</dbReference>
<dbReference type="InterPro" id="IPR029058">
    <property type="entry name" value="AB_hydrolase_fold"/>
</dbReference>
<protein>
    <submittedName>
        <fullName evidence="2">Non-heme bromoperoxidase BPO-A2</fullName>
        <ecNumber evidence="2">1.11.1.-</ecNumber>
    </submittedName>
</protein>
<proteinExistence type="predicted"/>
<dbReference type="PANTHER" id="PTHR43689:SF8">
    <property type="entry name" value="ALPHA_BETA-HYDROLASES SUPERFAMILY PROTEIN"/>
    <property type="match status" value="1"/>
</dbReference>
<keyword evidence="2" id="KW-0575">Peroxidase</keyword>
<sequence>MALLSSFIAVADRPGRTARAAAGYVRRHLVGGQPRSDGAGRHEAGTVVVPPRAASFVEGRAEGLEPVTVAYEREGTGEPLVLLHGLGYHRQAWGSVVPLLADSHDTIAMDLPGFGESPDLDPTVPRDLETAVAWLGAVFEKLDVTRPHVVGHSLGGLIALRLGQAGLARSVTALAPAGFWTGAERRYAYAMLTAARQGVRLLPDEAVGWLARSAAGRAALTGTLYGRSGLCPPETVMASLRALRDAAAFGSTLRAGRDGVLFSGDIPGVPVTIAWGTWDRVLPPWQAYRVKAMIPEARLVPLPGCGHVPMNDAPELVARVILEATGVPQGAH</sequence>
<reference evidence="2 3" key="1">
    <citation type="submission" date="2015-12" db="EMBL/GenBank/DDBJ databases">
        <title>Genome sequence of Streptomyces sp. G25.</title>
        <authorList>
            <person name="Poehlein A."/>
            <person name="Roettig A."/>
            <person name="Hiessl S."/>
            <person name="Hauschild P."/>
            <person name="Schauer J."/>
            <person name="Madkour M.H."/>
            <person name="Al-Ansari A.M."/>
            <person name="Almakishah N.H."/>
            <person name="Steinbuechel A."/>
            <person name="Daniel R."/>
        </authorList>
    </citation>
    <scope>NUCLEOTIDE SEQUENCE [LARGE SCALE GENOMIC DNA]</scope>
    <source>
        <strain evidence="3">G25(2015)</strain>
    </source>
</reference>
<dbReference type="STRING" id="1716141.STSP_30290"/>
<dbReference type="OrthoDB" id="27092at2"/>
<dbReference type="Gene3D" id="3.40.50.1820">
    <property type="entry name" value="alpha/beta hydrolase"/>
    <property type="match status" value="1"/>
</dbReference>
<dbReference type="PATRIC" id="fig|1716141.3.peg.3185"/>
<dbReference type="InterPro" id="IPR000073">
    <property type="entry name" value="AB_hydrolase_1"/>
</dbReference>
<organism evidence="2 3">
    <name type="scientific">Streptomyces jeddahensis</name>
    <dbReference type="NCBI Taxonomy" id="1716141"/>
    <lineage>
        <taxon>Bacteria</taxon>
        <taxon>Bacillati</taxon>
        <taxon>Actinomycetota</taxon>
        <taxon>Actinomycetes</taxon>
        <taxon>Kitasatosporales</taxon>
        <taxon>Streptomycetaceae</taxon>
        <taxon>Streptomyces</taxon>
    </lineage>
</organism>
<feature type="domain" description="AB hydrolase-1" evidence="1">
    <location>
        <begin position="80"/>
        <end position="319"/>
    </location>
</feature>
<gene>
    <name evidence="2" type="primary">bpoA2</name>
    <name evidence="2" type="ORF">STSP_30290</name>
</gene>
<dbReference type="EMBL" id="LOHS01000075">
    <property type="protein sequence ID" value="OAH13675.1"/>
    <property type="molecule type" value="Genomic_DNA"/>
</dbReference>
<name>A0A177HS10_9ACTN</name>
<evidence type="ECO:0000259" key="1">
    <source>
        <dbReference type="Pfam" id="PF12697"/>
    </source>
</evidence>
<dbReference type="PANTHER" id="PTHR43689">
    <property type="entry name" value="HYDROLASE"/>
    <property type="match status" value="1"/>
</dbReference>
<dbReference type="RefSeq" id="WP_078067184.1">
    <property type="nucleotide sequence ID" value="NZ_LOHS01000075.1"/>
</dbReference>
<dbReference type="EC" id="1.11.1.-" evidence="2"/>
<accession>A0A177HS10</accession>
<evidence type="ECO:0000313" key="3">
    <source>
        <dbReference type="Proteomes" id="UP000077381"/>
    </source>
</evidence>
<keyword evidence="2" id="KW-0560">Oxidoreductase</keyword>
<evidence type="ECO:0000313" key="2">
    <source>
        <dbReference type="EMBL" id="OAH13675.1"/>
    </source>
</evidence>
<keyword evidence="3" id="KW-1185">Reference proteome</keyword>